<evidence type="ECO:0000256" key="3">
    <source>
        <dbReference type="ARBA" id="ARBA00022989"/>
    </source>
</evidence>
<reference evidence="5" key="1">
    <citation type="journal article" date="2012" name="Nature">
        <title>The oyster genome reveals stress adaptation and complexity of shell formation.</title>
        <authorList>
            <person name="Zhang G."/>
            <person name="Fang X."/>
            <person name="Guo X."/>
            <person name="Li L."/>
            <person name="Luo R."/>
            <person name="Xu F."/>
            <person name="Yang P."/>
            <person name="Zhang L."/>
            <person name="Wang X."/>
            <person name="Qi H."/>
            <person name="Xiong Z."/>
            <person name="Que H."/>
            <person name="Xie Y."/>
            <person name="Holland P.W."/>
            <person name="Paps J."/>
            <person name="Zhu Y."/>
            <person name="Wu F."/>
            <person name="Chen Y."/>
            <person name="Wang J."/>
            <person name="Peng C."/>
            <person name="Meng J."/>
            <person name="Yang L."/>
            <person name="Liu J."/>
            <person name="Wen B."/>
            <person name="Zhang N."/>
            <person name="Huang Z."/>
            <person name="Zhu Q."/>
            <person name="Feng Y."/>
            <person name="Mount A."/>
            <person name="Hedgecock D."/>
            <person name="Xu Z."/>
            <person name="Liu Y."/>
            <person name="Domazet-Loso T."/>
            <person name="Du Y."/>
            <person name="Sun X."/>
            <person name="Zhang S."/>
            <person name="Liu B."/>
            <person name="Cheng P."/>
            <person name="Jiang X."/>
            <person name="Li J."/>
            <person name="Fan D."/>
            <person name="Wang W."/>
            <person name="Fu W."/>
            <person name="Wang T."/>
            <person name="Wang B."/>
            <person name="Zhang J."/>
            <person name="Peng Z."/>
            <person name="Li Y."/>
            <person name="Li N."/>
            <person name="Wang J."/>
            <person name="Chen M."/>
            <person name="He Y."/>
            <person name="Tan F."/>
            <person name="Song X."/>
            <person name="Zheng Q."/>
            <person name="Huang R."/>
            <person name="Yang H."/>
            <person name="Du X."/>
            <person name="Chen L."/>
            <person name="Yang M."/>
            <person name="Gaffney P.M."/>
            <person name="Wang S."/>
            <person name="Luo L."/>
            <person name="She Z."/>
            <person name="Ming Y."/>
            <person name="Huang W."/>
            <person name="Zhang S."/>
            <person name="Huang B."/>
            <person name="Zhang Y."/>
            <person name="Qu T."/>
            <person name="Ni P."/>
            <person name="Miao G."/>
            <person name="Wang J."/>
            <person name="Wang Q."/>
            <person name="Steinberg C.E."/>
            <person name="Wang H."/>
            <person name="Li N."/>
            <person name="Qian L."/>
            <person name="Zhang G."/>
            <person name="Li Y."/>
            <person name="Yang H."/>
            <person name="Liu X."/>
            <person name="Wang J."/>
            <person name="Yin Y."/>
            <person name="Wang J."/>
        </authorList>
    </citation>
    <scope>NUCLEOTIDE SEQUENCE [LARGE SCALE GENOMIC DNA]</scope>
    <source>
        <strain evidence="5">05x7-T-G4-1.051#20</strain>
    </source>
</reference>
<accession>K1PWY4</accession>
<protein>
    <recommendedName>
        <fullName evidence="6">Claudin</fullName>
    </recommendedName>
</protein>
<dbReference type="Gene3D" id="1.20.140.150">
    <property type="match status" value="1"/>
</dbReference>
<proteinExistence type="predicted"/>
<name>K1PWY4_MAGGI</name>
<sequence length="126" mass="13776">MEASKLLLTGLVLIICAFICQLIGLASPYWVSYEILGIKVHTGLWKTCTKVKLLDIDECADYDSEITPALFILISIAVYSSKVGDLTLSQITYDYHFAFVFCIMAMLAAVAAGSVMVVDAVRSKTI</sequence>
<organism evidence="5">
    <name type="scientific">Magallana gigas</name>
    <name type="common">Pacific oyster</name>
    <name type="synonym">Crassostrea gigas</name>
    <dbReference type="NCBI Taxonomy" id="29159"/>
    <lineage>
        <taxon>Eukaryota</taxon>
        <taxon>Metazoa</taxon>
        <taxon>Spiralia</taxon>
        <taxon>Lophotrochozoa</taxon>
        <taxon>Mollusca</taxon>
        <taxon>Bivalvia</taxon>
        <taxon>Autobranchia</taxon>
        <taxon>Pteriomorphia</taxon>
        <taxon>Ostreida</taxon>
        <taxon>Ostreoidea</taxon>
        <taxon>Ostreidae</taxon>
        <taxon>Magallana</taxon>
    </lineage>
</organism>
<evidence type="ECO:0008006" key="6">
    <source>
        <dbReference type="Google" id="ProtNLM"/>
    </source>
</evidence>
<gene>
    <name evidence="5" type="ORF">CGI_10005082</name>
</gene>
<dbReference type="EMBL" id="JH818722">
    <property type="protein sequence ID" value="EKC20895.1"/>
    <property type="molecule type" value="Genomic_DNA"/>
</dbReference>
<evidence type="ECO:0000313" key="5">
    <source>
        <dbReference type="EMBL" id="EKC20895.1"/>
    </source>
</evidence>
<keyword evidence="3" id="KW-1133">Transmembrane helix</keyword>
<dbReference type="InParanoid" id="K1PWY4"/>
<dbReference type="AlphaFoldDB" id="K1PWY4"/>
<evidence type="ECO:0000256" key="4">
    <source>
        <dbReference type="ARBA" id="ARBA00023136"/>
    </source>
</evidence>
<keyword evidence="4" id="KW-0472">Membrane</keyword>
<dbReference type="InterPro" id="IPR017974">
    <property type="entry name" value="Claudin_CS"/>
</dbReference>
<keyword evidence="2" id="KW-0812">Transmembrane</keyword>
<dbReference type="GO" id="GO:0016020">
    <property type="term" value="C:membrane"/>
    <property type="evidence" value="ECO:0007669"/>
    <property type="project" value="UniProtKB-SubCell"/>
</dbReference>
<evidence type="ECO:0000256" key="2">
    <source>
        <dbReference type="ARBA" id="ARBA00022692"/>
    </source>
</evidence>
<evidence type="ECO:0000256" key="1">
    <source>
        <dbReference type="ARBA" id="ARBA00004141"/>
    </source>
</evidence>
<comment type="subcellular location">
    <subcellularLocation>
        <location evidence="1">Membrane</location>
        <topology evidence="1">Multi-pass membrane protein</topology>
    </subcellularLocation>
</comment>
<dbReference type="PROSITE" id="PS01346">
    <property type="entry name" value="CLAUDIN"/>
    <property type="match status" value="1"/>
</dbReference>
<dbReference type="HOGENOM" id="CLU_140567_0_0_1"/>